<dbReference type="Gene3D" id="3.40.50.1820">
    <property type="entry name" value="alpha/beta hydrolase"/>
    <property type="match status" value="1"/>
</dbReference>
<evidence type="ECO:0000256" key="2">
    <source>
        <dbReference type="SAM" id="SignalP"/>
    </source>
</evidence>
<sequence length="298" mass="31042">MRALITVGLSFVMAAAASAQPAVEEGSGPYPAIYEARADLPDQVVYRPRDLSKVGREQLGIYVFGNGGCGADGTASRNHLLEIASHGYLVIAPGRIPGPEPREAEAGGGPRPGQLTAQTRTEQLSQAIDWAQREAARPGSPFHGKVAADKVAASGWSCGGLQALSVAQEPRVRTAVIMNSGFFNEGANPISGVVSDKKLLNGLHGPILYVLGGKEDIAYANGTDDYARISAVPAALVNIPVGHGGTYMQPHGGLGAEVVAAWLDWQLKGDAAAGARFKGANCGYCSDKRLTIETKGLR</sequence>
<comment type="caution">
    <text evidence="3">The sequence shown here is derived from an EMBL/GenBank/DDBJ whole genome shotgun (WGS) entry which is preliminary data.</text>
</comment>
<feature type="signal peptide" evidence="2">
    <location>
        <begin position="1"/>
        <end position="19"/>
    </location>
</feature>
<keyword evidence="2" id="KW-0732">Signal</keyword>
<keyword evidence="4" id="KW-1185">Reference proteome</keyword>
<evidence type="ECO:0008006" key="5">
    <source>
        <dbReference type="Google" id="ProtNLM"/>
    </source>
</evidence>
<proteinExistence type="predicted"/>
<dbReference type="SUPFAM" id="SSF53474">
    <property type="entry name" value="alpha/beta-Hydrolases"/>
    <property type="match status" value="1"/>
</dbReference>
<organism evidence="3 4">
    <name type="scientific">Sphingobium olei</name>
    <dbReference type="NCBI Taxonomy" id="420955"/>
    <lineage>
        <taxon>Bacteria</taxon>
        <taxon>Pseudomonadati</taxon>
        <taxon>Pseudomonadota</taxon>
        <taxon>Alphaproteobacteria</taxon>
        <taxon>Sphingomonadales</taxon>
        <taxon>Sphingomonadaceae</taxon>
        <taxon>Sphingobium</taxon>
    </lineage>
</organism>
<name>A0ABW3P635_9SPHN</name>
<dbReference type="EMBL" id="JBHTLS010000135">
    <property type="protein sequence ID" value="MFD1107459.1"/>
    <property type="molecule type" value="Genomic_DNA"/>
</dbReference>
<feature type="region of interest" description="Disordered" evidence="1">
    <location>
        <begin position="94"/>
        <end position="115"/>
    </location>
</feature>
<protein>
    <recommendedName>
        <fullName evidence="5">Alpha/beta hydrolase</fullName>
    </recommendedName>
</protein>
<dbReference type="Proteomes" id="UP001597203">
    <property type="component" value="Unassembled WGS sequence"/>
</dbReference>
<dbReference type="InterPro" id="IPR029058">
    <property type="entry name" value="AB_hydrolase_fold"/>
</dbReference>
<feature type="chain" id="PRO_5046125780" description="Alpha/beta hydrolase" evidence="2">
    <location>
        <begin position="20"/>
        <end position="298"/>
    </location>
</feature>
<evidence type="ECO:0000313" key="4">
    <source>
        <dbReference type="Proteomes" id="UP001597203"/>
    </source>
</evidence>
<dbReference type="RefSeq" id="WP_380915033.1">
    <property type="nucleotide sequence ID" value="NZ_JBHTLS010000135.1"/>
</dbReference>
<evidence type="ECO:0000256" key="1">
    <source>
        <dbReference type="SAM" id="MobiDB-lite"/>
    </source>
</evidence>
<reference evidence="4" key="1">
    <citation type="journal article" date="2019" name="Int. J. Syst. Evol. Microbiol.">
        <title>The Global Catalogue of Microorganisms (GCM) 10K type strain sequencing project: providing services to taxonomists for standard genome sequencing and annotation.</title>
        <authorList>
            <consortium name="The Broad Institute Genomics Platform"/>
            <consortium name="The Broad Institute Genome Sequencing Center for Infectious Disease"/>
            <person name="Wu L."/>
            <person name="Ma J."/>
        </authorList>
    </citation>
    <scope>NUCLEOTIDE SEQUENCE [LARGE SCALE GENOMIC DNA]</scope>
    <source>
        <strain evidence="4">CCUG 54329</strain>
    </source>
</reference>
<gene>
    <name evidence="3" type="ORF">ACFQ24_21535</name>
</gene>
<accession>A0ABW3P635</accession>
<evidence type="ECO:0000313" key="3">
    <source>
        <dbReference type="EMBL" id="MFD1107459.1"/>
    </source>
</evidence>